<sequence>MIKAVIFDLDGTLLNRDASVLKFVGNQYDRLNKGLSHISKEIYISRFIELDRRGYVWKDKVYQQLVEELNITTISWEMLLENYITEFHDSCVPFPNLIAALEDLKKESIRLGLITNGKGQFQMDNIRALGIDSFFDIILISEYEGVKKPNPEIFLKALNQLNVPANESAYVGDHPENDVTGAENVGMVGIWKRDLGWKDVKAQYVIDDLKELSLIIQELSKAA</sequence>
<keyword evidence="3 5" id="KW-0378">Hydrolase</keyword>
<dbReference type="InterPro" id="IPR051400">
    <property type="entry name" value="HAD-like_hydrolase"/>
</dbReference>
<dbReference type="Gene3D" id="3.40.50.1000">
    <property type="entry name" value="HAD superfamily/HAD-like"/>
    <property type="match status" value="1"/>
</dbReference>
<organism evidence="5 6">
    <name type="scientific">Oceanobacillus jordanicus</name>
    <dbReference type="NCBI Taxonomy" id="2867266"/>
    <lineage>
        <taxon>Bacteria</taxon>
        <taxon>Bacillati</taxon>
        <taxon>Bacillota</taxon>
        <taxon>Bacilli</taxon>
        <taxon>Bacillales</taxon>
        <taxon>Bacillaceae</taxon>
        <taxon>Oceanobacillus</taxon>
    </lineage>
</organism>
<reference evidence="5 6" key="1">
    <citation type="journal article" date="2022" name="Evol. Bioinform. Online">
        <title>Draft Genome Sequence of Oceanobacillus jordanicus Strain GSFE11, a Halotolerant Plant Growth-Promoting Bacterial Endophyte Isolated From the Jordan Valley.</title>
        <authorList>
            <person name="Alhindi T."/>
            <person name="Albdaiwi R."/>
        </authorList>
    </citation>
    <scope>NUCLEOTIDE SEQUENCE [LARGE SCALE GENOMIC DNA]</scope>
    <source>
        <strain evidence="5 6">GSFE11</strain>
    </source>
</reference>
<dbReference type="InterPro" id="IPR023214">
    <property type="entry name" value="HAD_sf"/>
</dbReference>
<proteinExistence type="predicted"/>
<dbReference type="Pfam" id="PF13419">
    <property type="entry name" value="HAD_2"/>
    <property type="match status" value="1"/>
</dbReference>
<dbReference type="GO" id="GO:0046872">
    <property type="term" value="F:metal ion binding"/>
    <property type="evidence" value="ECO:0007669"/>
    <property type="project" value="UniProtKB-KW"/>
</dbReference>
<dbReference type="PANTHER" id="PTHR46470:SF2">
    <property type="entry name" value="GLYCERALDEHYDE 3-PHOSPHATE PHOSPHATASE"/>
    <property type="match status" value="1"/>
</dbReference>
<dbReference type="NCBIfam" id="TIGR01509">
    <property type="entry name" value="HAD-SF-IA-v3"/>
    <property type="match status" value="1"/>
</dbReference>
<accession>A0AAW5B9F2</accession>
<evidence type="ECO:0000256" key="4">
    <source>
        <dbReference type="ARBA" id="ARBA00022842"/>
    </source>
</evidence>
<dbReference type="SFLD" id="SFLDG01129">
    <property type="entry name" value="C1.5:_HAD__Beta-PGM__Phosphata"/>
    <property type="match status" value="1"/>
</dbReference>
<evidence type="ECO:0000313" key="5">
    <source>
        <dbReference type="EMBL" id="MCG3421026.1"/>
    </source>
</evidence>
<dbReference type="PROSITE" id="PS01228">
    <property type="entry name" value="COF_1"/>
    <property type="match status" value="1"/>
</dbReference>
<dbReference type="InterPro" id="IPR036412">
    <property type="entry name" value="HAD-like_sf"/>
</dbReference>
<dbReference type="GO" id="GO:0016791">
    <property type="term" value="F:phosphatase activity"/>
    <property type="evidence" value="ECO:0007669"/>
    <property type="project" value="TreeGrafter"/>
</dbReference>
<comment type="caution">
    <text evidence="5">The sequence shown here is derived from an EMBL/GenBank/DDBJ whole genome shotgun (WGS) entry which is preliminary data.</text>
</comment>
<gene>
    <name evidence="5" type="ORF">K3T81_17905</name>
</gene>
<evidence type="ECO:0000256" key="1">
    <source>
        <dbReference type="ARBA" id="ARBA00001946"/>
    </source>
</evidence>
<dbReference type="Proteomes" id="UP001199631">
    <property type="component" value="Unassembled WGS sequence"/>
</dbReference>
<dbReference type="PANTHER" id="PTHR46470">
    <property type="entry name" value="N-ACYLNEURAMINATE-9-PHOSPHATASE"/>
    <property type="match status" value="1"/>
</dbReference>
<evidence type="ECO:0000313" key="6">
    <source>
        <dbReference type="Proteomes" id="UP001199631"/>
    </source>
</evidence>
<dbReference type="InterPro" id="IPR006439">
    <property type="entry name" value="HAD-SF_hydro_IA"/>
</dbReference>
<dbReference type="AlphaFoldDB" id="A0AAW5B9F2"/>
<dbReference type="EMBL" id="JAIFZM010000021">
    <property type="protein sequence ID" value="MCG3421026.1"/>
    <property type="molecule type" value="Genomic_DNA"/>
</dbReference>
<dbReference type="RefSeq" id="WP_238022054.1">
    <property type="nucleotide sequence ID" value="NZ_JAIFZM010000021.1"/>
</dbReference>
<dbReference type="NCBIfam" id="TIGR01662">
    <property type="entry name" value="HAD-SF-IIIA"/>
    <property type="match status" value="1"/>
</dbReference>
<dbReference type="NCBIfam" id="TIGR01549">
    <property type="entry name" value="HAD-SF-IA-v1"/>
    <property type="match status" value="1"/>
</dbReference>
<keyword evidence="4" id="KW-0460">Magnesium</keyword>
<dbReference type="SFLD" id="SFLDS00003">
    <property type="entry name" value="Haloacid_Dehalogenase"/>
    <property type="match status" value="1"/>
</dbReference>
<dbReference type="PRINTS" id="PR00413">
    <property type="entry name" value="HADHALOGNASE"/>
</dbReference>
<keyword evidence="6" id="KW-1185">Reference proteome</keyword>
<evidence type="ECO:0000256" key="3">
    <source>
        <dbReference type="ARBA" id="ARBA00022801"/>
    </source>
</evidence>
<dbReference type="InterPro" id="IPR041492">
    <property type="entry name" value="HAD_2"/>
</dbReference>
<dbReference type="GO" id="GO:0044281">
    <property type="term" value="P:small molecule metabolic process"/>
    <property type="evidence" value="ECO:0007669"/>
    <property type="project" value="UniProtKB-ARBA"/>
</dbReference>
<evidence type="ECO:0000256" key="2">
    <source>
        <dbReference type="ARBA" id="ARBA00022723"/>
    </source>
</evidence>
<dbReference type="SUPFAM" id="SSF56784">
    <property type="entry name" value="HAD-like"/>
    <property type="match status" value="1"/>
</dbReference>
<name>A0AAW5B9F2_9BACI</name>
<dbReference type="InterPro" id="IPR006549">
    <property type="entry name" value="HAD-SF_hydro_IIIA"/>
</dbReference>
<protein>
    <submittedName>
        <fullName evidence="5">HAD family hydrolase</fullName>
    </submittedName>
</protein>
<keyword evidence="2" id="KW-0479">Metal-binding</keyword>
<comment type="cofactor">
    <cofactor evidence="1">
        <name>Mg(2+)</name>
        <dbReference type="ChEBI" id="CHEBI:18420"/>
    </cofactor>
</comment>
<dbReference type="Gene3D" id="1.10.150.520">
    <property type="match status" value="1"/>
</dbReference>